<dbReference type="Gene3D" id="1.10.260.40">
    <property type="entry name" value="lambda repressor-like DNA-binding domains"/>
    <property type="match status" value="1"/>
</dbReference>
<dbReference type="RefSeq" id="WP_090996375.1">
    <property type="nucleotide sequence ID" value="NZ_FOPP01000010.1"/>
</dbReference>
<dbReference type="EMBL" id="FOPP01000010">
    <property type="protein sequence ID" value="SFH37245.1"/>
    <property type="molecule type" value="Genomic_DNA"/>
</dbReference>
<dbReference type="AlphaFoldDB" id="A0A1I2ZHX1"/>
<keyword evidence="2" id="KW-1185">Reference proteome</keyword>
<protein>
    <recommendedName>
        <fullName evidence="3">HTH cro/C1-type domain-containing protein</fullName>
    </recommendedName>
</protein>
<evidence type="ECO:0008006" key="3">
    <source>
        <dbReference type="Google" id="ProtNLM"/>
    </source>
</evidence>
<dbReference type="OrthoDB" id="7859381at2"/>
<dbReference type="GO" id="GO:0003677">
    <property type="term" value="F:DNA binding"/>
    <property type="evidence" value="ECO:0007669"/>
    <property type="project" value="InterPro"/>
</dbReference>
<name>A0A1I2ZHX1_9SPHI</name>
<gene>
    <name evidence="1" type="ORF">SAMN04489864_11032</name>
</gene>
<dbReference type="InterPro" id="IPR001387">
    <property type="entry name" value="Cro/C1-type_HTH"/>
</dbReference>
<organism evidence="1 2">
    <name type="scientific">Pedobacter insulae</name>
    <dbReference type="NCBI Taxonomy" id="414048"/>
    <lineage>
        <taxon>Bacteria</taxon>
        <taxon>Pseudomonadati</taxon>
        <taxon>Bacteroidota</taxon>
        <taxon>Sphingobacteriia</taxon>
        <taxon>Sphingobacteriales</taxon>
        <taxon>Sphingobacteriaceae</taxon>
        <taxon>Pedobacter</taxon>
    </lineage>
</organism>
<dbReference type="Proteomes" id="UP000199666">
    <property type="component" value="Unassembled WGS sequence"/>
</dbReference>
<accession>A0A1I2ZHX1</accession>
<evidence type="ECO:0000313" key="1">
    <source>
        <dbReference type="EMBL" id="SFH37245.1"/>
    </source>
</evidence>
<proteinExistence type="predicted"/>
<reference evidence="1 2" key="1">
    <citation type="submission" date="2016-10" db="EMBL/GenBank/DDBJ databases">
        <authorList>
            <person name="de Groot N.N."/>
        </authorList>
    </citation>
    <scope>NUCLEOTIDE SEQUENCE [LARGE SCALE GENOMIC DNA]</scope>
    <source>
        <strain evidence="1 2">DSM 18684</strain>
    </source>
</reference>
<dbReference type="InterPro" id="IPR010982">
    <property type="entry name" value="Lambda_DNA-bd_dom_sf"/>
</dbReference>
<dbReference type="SUPFAM" id="SSF47413">
    <property type="entry name" value="lambda repressor-like DNA-binding domains"/>
    <property type="match status" value="1"/>
</dbReference>
<sequence length="71" mass="8356">MTLITAQIGSKLRLLRAQNSFSQKHILDETGIPDAIYERMENGRTGYRITHLRKLFMLYEITFTDFFSDIK</sequence>
<evidence type="ECO:0000313" key="2">
    <source>
        <dbReference type="Proteomes" id="UP000199666"/>
    </source>
</evidence>
<dbReference type="CDD" id="cd00093">
    <property type="entry name" value="HTH_XRE"/>
    <property type="match status" value="1"/>
</dbReference>